<evidence type="ECO:0000313" key="3">
    <source>
        <dbReference type="Proteomes" id="UP000317648"/>
    </source>
</evidence>
<proteinExistence type="predicted"/>
<accession>A0A518E2Q2</accession>
<dbReference type="EMBL" id="CP036433">
    <property type="protein sequence ID" value="QDU98354.1"/>
    <property type="molecule type" value="Genomic_DNA"/>
</dbReference>
<protein>
    <submittedName>
        <fullName evidence="2">Uncharacterized protein</fullName>
    </submittedName>
</protein>
<dbReference type="Proteomes" id="UP000317648">
    <property type="component" value="Chromosome"/>
</dbReference>
<dbReference type="AlphaFoldDB" id="A0A518E2Q2"/>
<reference evidence="2 3" key="1">
    <citation type="submission" date="2019-02" db="EMBL/GenBank/DDBJ databases">
        <title>Deep-cultivation of Planctomycetes and their phenomic and genomic characterization uncovers novel biology.</title>
        <authorList>
            <person name="Wiegand S."/>
            <person name="Jogler M."/>
            <person name="Boedeker C."/>
            <person name="Pinto D."/>
            <person name="Vollmers J."/>
            <person name="Rivas-Marin E."/>
            <person name="Kohn T."/>
            <person name="Peeters S.H."/>
            <person name="Heuer A."/>
            <person name="Rast P."/>
            <person name="Oberbeckmann S."/>
            <person name="Bunk B."/>
            <person name="Jeske O."/>
            <person name="Meyerdierks A."/>
            <person name="Storesund J.E."/>
            <person name="Kallscheuer N."/>
            <person name="Luecker S."/>
            <person name="Lage O.M."/>
            <person name="Pohl T."/>
            <person name="Merkel B.J."/>
            <person name="Hornburger P."/>
            <person name="Mueller R.-W."/>
            <person name="Bruemmer F."/>
            <person name="Labrenz M."/>
            <person name="Spormann A.M."/>
            <person name="Op den Camp H."/>
            <person name="Overmann J."/>
            <person name="Amann R."/>
            <person name="Jetten M.S.M."/>
            <person name="Mascher T."/>
            <person name="Medema M.H."/>
            <person name="Devos D.P."/>
            <person name="Kaster A.-K."/>
            <person name="Ovreas L."/>
            <person name="Rohde M."/>
            <person name="Galperin M.Y."/>
            <person name="Jogler C."/>
        </authorList>
    </citation>
    <scope>NUCLEOTIDE SEQUENCE [LARGE SCALE GENOMIC DNA]</scope>
    <source>
        <strain evidence="2 3">Pla85_3_4</strain>
    </source>
</reference>
<organism evidence="2 3">
    <name type="scientific">Lignipirellula cremea</name>
    <dbReference type="NCBI Taxonomy" id="2528010"/>
    <lineage>
        <taxon>Bacteria</taxon>
        <taxon>Pseudomonadati</taxon>
        <taxon>Planctomycetota</taxon>
        <taxon>Planctomycetia</taxon>
        <taxon>Pirellulales</taxon>
        <taxon>Pirellulaceae</taxon>
        <taxon>Lignipirellula</taxon>
    </lineage>
</organism>
<keyword evidence="1" id="KW-1133">Transmembrane helix</keyword>
<sequence>MLGVAITYCASIFLAVALLLWVGNRFVAKPWKPTAIGLLVLGGIVGLCVLPGFLVPLLYSAGLQREIDIAPQENGTVQELRLNPDTISGFCDESSLKSVSPQLEFAMSESAFLAWAQTNAWQPQRFTAVAPGLVELSKPNRQPGYPSHVEPQVYSVRTRQHFYVRRGYLVCTMKSGLFVEIIFDIETSKCYVAYLSI</sequence>
<feature type="transmembrane region" description="Helical" evidence="1">
    <location>
        <begin position="35"/>
        <end position="59"/>
    </location>
</feature>
<name>A0A518E2Q2_9BACT</name>
<evidence type="ECO:0000256" key="1">
    <source>
        <dbReference type="SAM" id="Phobius"/>
    </source>
</evidence>
<dbReference type="KEGG" id="lcre:Pla8534_62210"/>
<gene>
    <name evidence="2" type="ORF">Pla8534_62210</name>
</gene>
<keyword evidence="1" id="KW-0812">Transmembrane</keyword>
<evidence type="ECO:0000313" key="2">
    <source>
        <dbReference type="EMBL" id="QDU98354.1"/>
    </source>
</evidence>
<keyword evidence="1" id="KW-0472">Membrane</keyword>
<keyword evidence="3" id="KW-1185">Reference proteome</keyword>